<accession>A0A2S6CA98</accession>
<organism evidence="2 3">
    <name type="scientific">Cercospora berteroae</name>
    <dbReference type="NCBI Taxonomy" id="357750"/>
    <lineage>
        <taxon>Eukaryota</taxon>
        <taxon>Fungi</taxon>
        <taxon>Dikarya</taxon>
        <taxon>Ascomycota</taxon>
        <taxon>Pezizomycotina</taxon>
        <taxon>Dothideomycetes</taxon>
        <taxon>Dothideomycetidae</taxon>
        <taxon>Mycosphaerellales</taxon>
        <taxon>Mycosphaerellaceae</taxon>
        <taxon>Cercospora</taxon>
    </lineage>
</organism>
<dbReference type="Proteomes" id="UP000237631">
    <property type="component" value="Unassembled WGS sequence"/>
</dbReference>
<keyword evidence="1" id="KW-0472">Membrane</keyword>
<feature type="transmembrane region" description="Helical" evidence="1">
    <location>
        <begin position="81"/>
        <end position="100"/>
    </location>
</feature>
<dbReference type="EMBL" id="PNEN01000515">
    <property type="protein sequence ID" value="PPJ56650.1"/>
    <property type="molecule type" value="Genomic_DNA"/>
</dbReference>
<feature type="transmembrane region" description="Helical" evidence="1">
    <location>
        <begin position="178"/>
        <end position="198"/>
    </location>
</feature>
<feature type="transmembrane region" description="Helical" evidence="1">
    <location>
        <begin position="218"/>
        <end position="237"/>
    </location>
</feature>
<feature type="transmembrane region" description="Helical" evidence="1">
    <location>
        <begin position="112"/>
        <end position="131"/>
    </location>
</feature>
<name>A0A2S6CA98_9PEZI</name>
<evidence type="ECO:0000313" key="3">
    <source>
        <dbReference type="Proteomes" id="UP000237631"/>
    </source>
</evidence>
<sequence length="247" mass="27783">MAQAASKKSLAPLFPAAILILSSLAWLPIELYCHLWFEEGLEGYNWKIESLSDLGVNYRQVHELKHYNVVSFAYQWFNGNLYQAGVCFAVAQLSLIFLTRKNVTSETAFLRTARTLLTLFVLLGFSLFATIHGGPRESFWKIIGWHWMGLGLIGVAGNLNSLLSTLKPNQLGQFEGNPVYKLVSSVLAGFGLYSYYRFNALGEWNYETPIGLWQRGTIYPLLAWELLTGIFLVLETFSGPSTKPKKA</sequence>
<feature type="transmembrane region" description="Helical" evidence="1">
    <location>
        <begin position="143"/>
        <end position="166"/>
    </location>
</feature>
<keyword evidence="1" id="KW-1133">Transmembrane helix</keyword>
<evidence type="ECO:0000313" key="2">
    <source>
        <dbReference type="EMBL" id="PPJ56650.1"/>
    </source>
</evidence>
<dbReference type="OrthoDB" id="3638630at2759"/>
<proteinExistence type="predicted"/>
<keyword evidence="1" id="KW-0812">Transmembrane</keyword>
<dbReference type="AlphaFoldDB" id="A0A2S6CA98"/>
<evidence type="ECO:0000256" key="1">
    <source>
        <dbReference type="SAM" id="Phobius"/>
    </source>
</evidence>
<reference evidence="3" key="1">
    <citation type="journal article" date="2017" name="bioRxiv">
        <title>Conservation of a gene cluster reveals novel cercosporin biosynthetic mechanisms and extends production to the genus Colletotrichum.</title>
        <authorList>
            <person name="de Jonge R."/>
            <person name="Ebert M.K."/>
            <person name="Huitt-Roehl C.R."/>
            <person name="Pal P."/>
            <person name="Suttle J.C."/>
            <person name="Spanner R.E."/>
            <person name="Neubauer J.D."/>
            <person name="Jurick W.M.II."/>
            <person name="Stott K.A."/>
            <person name="Secor G.A."/>
            <person name="Thomma B.P.H.J."/>
            <person name="Van de Peer Y."/>
            <person name="Townsend C.A."/>
            <person name="Bolton M.D."/>
        </authorList>
    </citation>
    <scope>NUCLEOTIDE SEQUENCE [LARGE SCALE GENOMIC DNA]</scope>
    <source>
        <strain evidence="3">CBS538.71</strain>
    </source>
</reference>
<evidence type="ECO:0008006" key="4">
    <source>
        <dbReference type="Google" id="ProtNLM"/>
    </source>
</evidence>
<gene>
    <name evidence="2" type="ORF">CBER1_01781</name>
</gene>
<comment type="caution">
    <text evidence="2">The sequence shown here is derived from an EMBL/GenBank/DDBJ whole genome shotgun (WGS) entry which is preliminary data.</text>
</comment>
<keyword evidence="3" id="KW-1185">Reference proteome</keyword>
<protein>
    <recommendedName>
        <fullName evidence="4">DUF998 domain-containing protein</fullName>
    </recommendedName>
</protein>